<accession>A0A9Y2P2N8</accession>
<keyword evidence="2" id="KW-1185">Reference proteome</keyword>
<dbReference type="AlphaFoldDB" id="A0A9Y2P2N8"/>
<reference evidence="1 2" key="1">
    <citation type="submission" date="2023-06" db="EMBL/GenBank/DDBJ databases">
        <title>Parasedimentitalea psychrophila sp. nov., a psychrophilic bacterium isolated from deep-sea sediment.</title>
        <authorList>
            <person name="Li A."/>
        </authorList>
    </citation>
    <scope>NUCLEOTIDE SEQUENCE [LARGE SCALE GENOMIC DNA]</scope>
    <source>
        <strain evidence="1 2">QS115</strain>
    </source>
</reference>
<dbReference type="KEGG" id="ppso:QPJ95_12140"/>
<proteinExistence type="predicted"/>
<protein>
    <submittedName>
        <fullName evidence="1">Uncharacterized protein</fullName>
    </submittedName>
</protein>
<evidence type="ECO:0000313" key="1">
    <source>
        <dbReference type="EMBL" id="WIY23414.1"/>
    </source>
</evidence>
<sequence>MTRLESRSPFADLNTALLQITADFGKWQVLSALLRHLMVRKTPVAMLSPPMSDHMRKDIGLPVINDRPPRGLPHWI</sequence>
<dbReference type="EMBL" id="CP127247">
    <property type="protein sequence ID" value="WIY23414.1"/>
    <property type="molecule type" value="Genomic_DNA"/>
</dbReference>
<dbReference type="RefSeq" id="WP_270917981.1">
    <property type="nucleotide sequence ID" value="NZ_CP127247.1"/>
</dbReference>
<evidence type="ECO:0000313" key="2">
    <source>
        <dbReference type="Proteomes" id="UP001238334"/>
    </source>
</evidence>
<dbReference type="Proteomes" id="UP001238334">
    <property type="component" value="Chromosome"/>
</dbReference>
<organism evidence="1 2">
    <name type="scientific">Parasedimentitalea psychrophila</name>
    <dbReference type="NCBI Taxonomy" id="2997337"/>
    <lineage>
        <taxon>Bacteria</taxon>
        <taxon>Pseudomonadati</taxon>
        <taxon>Pseudomonadota</taxon>
        <taxon>Alphaproteobacteria</taxon>
        <taxon>Rhodobacterales</taxon>
        <taxon>Paracoccaceae</taxon>
        <taxon>Parasedimentitalea</taxon>
    </lineage>
</organism>
<name>A0A9Y2P2N8_9RHOB</name>
<gene>
    <name evidence="1" type="ORF">QPJ95_12140</name>
</gene>